<dbReference type="InterPro" id="IPR058245">
    <property type="entry name" value="NreC/VraR/RcsB-like_REC"/>
</dbReference>
<dbReference type="AlphaFoldDB" id="A0A975BSC6"/>
<dbReference type="InterPro" id="IPR016032">
    <property type="entry name" value="Sig_transdc_resp-reg_C-effctor"/>
</dbReference>
<feature type="domain" description="HTH luxR-type" evidence="6">
    <location>
        <begin position="149"/>
        <end position="214"/>
    </location>
</feature>
<dbReference type="GO" id="GO:0003677">
    <property type="term" value="F:DNA binding"/>
    <property type="evidence" value="ECO:0007669"/>
    <property type="project" value="UniProtKB-KW"/>
</dbReference>
<gene>
    <name evidence="8" type="ORF">dnm_063850</name>
</gene>
<dbReference type="CDD" id="cd06170">
    <property type="entry name" value="LuxR_C_like"/>
    <property type="match status" value="1"/>
</dbReference>
<evidence type="ECO:0000313" key="8">
    <source>
        <dbReference type="EMBL" id="QTA90324.1"/>
    </source>
</evidence>
<dbReference type="GO" id="GO:0000160">
    <property type="term" value="P:phosphorelay signal transduction system"/>
    <property type="evidence" value="ECO:0007669"/>
    <property type="project" value="InterPro"/>
</dbReference>
<dbReference type="RefSeq" id="WP_207678575.1">
    <property type="nucleotide sequence ID" value="NZ_CP061800.1"/>
</dbReference>
<dbReference type="CDD" id="cd17535">
    <property type="entry name" value="REC_NarL-like"/>
    <property type="match status" value="1"/>
</dbReference>
<dbReference type="SMART" id="SM00421">
    <property type="entry name" value="HTH_LUXR"/>
    <property type="match status" value="1"/>
</dbReference>
<evidence type="ECO:0000256" key="4">
    <source>
        <dbReference type="ARBA" id="ARBA00023163"/>
    </source>
</evidence>
<dbReference type="PANTHER" id="PTHR43214">
    <property type="entry name" value="TWO-COMPONENT RESPONSE REGULATOR"/>
    <property type="match status" value="1"/>
</dbReference>
<evidence type="ECO:0000256" key="1">
    <source>
        <dbReference type="ARBA" id="ARBA00022553"/>
    </source>
</evidence>
<dbReference type="KEGG" id="dmm:dnm_063850"/>
<evidence type="ECO:0000259" key="6">
    <source>
        <dbReference type="PROSITE" id="PS50043"/>
    </source>
</evidence>
<dbReference type="SUPFAM" id="SSF46894">
    <property type="entry name" value="C-terminal effector domain of the bipartite response regulators"/>
    <property type="match status" value="1"/>
</dbReference>
<keyword evidence="2" id="KW-0805">Transcription regulation</keyword>
<name>A0A975BSC6_9BACT</name>
<keyword evidence="3" id="KW-0238">DNA-binding</keyword>
<keyword evidence="9" id="KW-1185">Reference proteome</keyword>
<evidence type="ECO:0000256" key="3">
    <source>
        <dbReference type="ARBA" id="ARBA00023125"/>
    </source>
</evidence>
<protein>
    <submittedName>
        <fullName evidence="8">Two component system response regulator, LuxR domain-containing</fullName>
    </submittedName>
</protein>
<dbReference type="PANTHER" id="PTHR43214:SF41">
    <property type="entry name" value="NITRATE_NITRITE RESPONSE REGULATOR PROTEIN NARP"/>
    <property type="match status" value="1"/>
</dbReference>
<evidence type="ECO:0000256" key="2">
    <source>
        <dbReference type="ARBA" id="ARBA00023015"/>
    </source>
</evidence>
<dbReference type="Proteomes" id="UP000663722">
    <property type="component" value="Chromosome"/>
</dbReference>
<proteinExistence type="predicted"/>
<dbReference type="InterPro" id="IPR001789">
    <property type="entry name" value="Sig_transdc_resp-reg_receiver"/>
</dbReference>
<evidence type="ECO:0000259" key="7">
    <source>
        <dbReference type="PROSITE" id="PS50110"/>
    </source>
</evidence>
<keyword evidence="1 5" id="KW-0597">Phosphoprotein</keyword>
<dbReference type="InterPro" id="IPR000792">
    <property type="entry name" value="Tscrpt_reg_LuxR_C"/>
</dbReference>
<reference evidence="8" key="1">
    <citation type="journal article" date="2021" name="Microb. Physiol.">
        <title>Proteogenomic Insights into the Physiology of Marine, Sulfate-Reducing, Filamentous Desulfonema limicola and Desulfonema magnum.</title>
        <authorList>
            <person name="Schnaars V."/>
            <person name="Wohlbrand L."/>
            <person name="Scheve S."/>
            <person name="Hinrichs C."/>
            <person name="Reinhardt R."/>
            <person name="Rabus R."/>
        </authorList>
    </citation>
    <scope>NUCLEOTIDE SEQUENCE</scope>
    <source>
        <strain evidence="8">4be13</strain>
    </source>
</reference>
<dbReference type="Pfam" id="PF00196">
    <property type="entry name" value="GerE"/>
    <property type="match status" value="1"/>
</dbReference>
<dbReference type="Gene3D" id="3.40.50.2300">
    <property type="match status" value="1"/>
</dbReference>
<feature type="domain" description="Response regulatory" evidence="7">
    <location>
        <begin position="5"/>
        <end position="121"/>
    </location>
</feature>
<evidence type="ECO:0000256" key="5">
    <source>
        <dbReference type="PROSITE-ProRule" id="PRU00169"/>
    </source>
</evidence>
<evidence type="ECO:0000313" key="9">
    <source>
        <dbReference type="Proteomes" id="UP000663722"/>
    </source>
</evidence>
<dbReference type="GO" id="GO:0006355">
    <property type="term" value="P:regulation of DNA-templated transcription"/>
    <property type="evidence" value="ECO:0007669"/>
    <property type="project" value="InterPro"/>
</dbReference>
<dbReference type="PRINTS" id="PR00038">
    <property type="entry name" value="HTHLUXR"/>
</dbReference>
<dbReference type="Pfam" id="PF00072">
    <property type="entry name" value="Response_reg"/>
    <property type="match status" value="1"/>
</dbReference>
<organism evidence="8 9">
    <name type="scientific">Desulfonema magnum</name>
    <dbReference type="NCBI Taxonomy" id="45655"/>
    <lineage>
        <taxon>Bacteria</taxon>
        <taxon>Pseudomonadati</taxon>
        <taxon>Thermodesulfobacteriota</taxon>
        <taxon>Desulfobacteria</taxon>
        <taxon>Desulfobacterales</taxon>
        <taxon>Desulfococcaceae</taxon>
        <taxon>Desulfonema</taxon>
    </lineage>
</organism>
<dbReference type="EMBL" id="CP061800">
    <property type="protein sequence ID" value="QTA90324.1"/>
    <property type="molecule type" value="Genomic_DNA"/>
</dbReference>
<dbReference type="InterPro" id="IPR011006">
    <property type="entry name" value="CheY-like_superfamily"/>
</dbReference>
<sequence length="229" mass="25500">MEKIRVLIADDHAVVREGLRKLLDEQSDIEVVDEATDGMQAVKKVKSLHPNVALLDIAMPQLNGLEAVSLIKESAPDTQVVLLSMHIKDAYVYQALNSGALGYVLKASPTTDVLEAIRAAHRGEYFLSSKINSKLIHTFLKNREEKQPAVSGYNLLSEREQQVFRLLVEGKSNAEIADILCISSKTVDKHRANTMRKLDIHNMVEMVKYAIKIGIIGPELWDETPDSSI</sequence>
<dbReference type="InterPro" id="IPR039420">
    <property type="entry name" value="WalR-like"/>
</dbReference>
<accession>A0A975BSC6</accession>
<dbReference type="SUPFAM" id="SSF52172">
    <property type="entry name" value="CheY-like"/>
    <property type="match status" value="1"/>
</dbReference>
<dbReference type="PROSITE" id="PS50110">
    <property type="entry name" value="RESPONSE_REGULATORY"/>
    <property type="match status" value="1"/>
</dbReference>
<dbReference type="PROSITE" id="PS50043">
    <property type="entry name" value="HTH_LUXR_2"/>
    <property type="match status" value="1"/>
</dbReference>
<dbReference type="SMART" id="SM00448">
    <property type="entry name" value="REC"/>
    <property type="match status" value="1"/>
</dbReference>
<dbReference type="PROSITE" id="PS00622">
    <property type="entry name" value="HTH_LUXR_1"/>
    <property type="match status" value="1"/>
</dbReference>
<feature type="modified residue" description="4-aspartylphosphate" evidence="5">
    <location>
        <position position="56"/>
    </location>
</feature>
<keyword evidence="4" id="KW-0804">Transcription</keyword>